<proteinExistence type="predicted"/>
<dbReference type="SUPFAM" id="SSF51045">
    <property type="entry name" value="WW domain"/>
    <property type="match status" value="1"/>
</dbReference>
<dbReference type="PANTHER" id="PTHR21715">
    <property type="entry name" value="RH04127P"/>
    <property type="match status" value="1"/>
</dbReference>
<dbReference type="PANTHER" id="PTHR21715:SF0">
    <property type="entry name" value="RH04127P"/>
    <property type="match status" value="1"/>
</dbReference>
<dbReference type="Gene3D" id="3.30.1470.10">
    <property type="entry name" value="Photosystem I PsaD, reaction center subunit II"/>
    <property type="match status" value="1"/>
</dbReference>
<feature type="compositionally biased region" description="Acidic residues" evidence="1">
    <location>
        <begin position="171"/>
        <end position="182"/>
    </location>
</feature>
<dbReference type="AlphaFoldDB" id="A0A7S0WWV7"/>
<reference evidence="3" key="1">
    <citation type="submission" date="2021-01" db="EMBL/GenBank/DDBJ databases">
        <authorList>
            <person name="Corre E."/>
            <person name="Pelletier E."/>
            <person name="Niang G."/>
            <person name="Scheremetjew M."/>
            <person name="Finn R."/>
            <person name="Kale V."/>
            <person name="Holt S."/>
            <person name="Cochrane G."/>
            <person name="Meng A."/>
            <person name="Brown T."/>
            <person name="Cohen L."/>
        </authorList>
    </citation>
    <scope>NUCLEOTIDE SEQUENCE</scope>
    <source>
        <strain evidence="3">CCMP722</strain>
    </source>
</reference>
<dbReference type="EMBL" id="HBFA01037734">
    <property type="protein sequence ID" value="CAD8688924.1"/>
    <property type="molecule type" value="Transcribed_RNA"/>
</dbReference>
<protein>
    <recommendedName>
        <fullName evidence="2">WW domain-containing protein</fullName>
    </recommendedName>
</protein>
<organism evidence="3">
    <name type="scientific">Pyramimonas obovata</name>
    <dbReference type="NCBI Taxonomy" id="1411642"/>
    <lineage>
        <taxon>Eukaryota</taxon>
        <taxon>Viridiplantae</taxon>
        <taxon>Chlorophyta</taxon>
        <taxon>Pyramimonadophyceae</taxon>
        <taxon>Pyramimonadales</taxon>
        <taxon>Pyramimonadaceae</taxon>
        <taxon>Pyramimonas</taxon>
        <taxon>Pyramimonas incertae sedis</taxon>
    </lineage>
</organism>
<evidence type="ECO:0000259" key="2">
    <source>
        <dbReference type="PROSITE" id="PS50020"/>
    </source>
</evidence>
<feature type="compositionally biased region" description="Polar residues" evidence="1">
    <location>
        <begin position="302"/>
        <end position="321"/>
    </location>
</feature>
<dbReference type="InterPro" id="IPR001202">
    <property type="entry name" value="WW_dom"/>
</dbReference>
<accession>A0A7S0WWV7</accession>
<gene>
    <name evidence="3" type="ORF">POBO1169_LOCUS18863</name>
</gene>
<dbReference type="InterPro" id="IPR036020">
    <property type="entry name" value="WW_dom_sf"/>
</dbReference>
<feature type="region of interest" description="Disordered" evidence="1">
    <location>
        <begin position="160"/>
        <end position="195"/>
    </location>
</feature>
<evidence type="ECO:0000256" key="1">
    <source>
        <dbReference type="SAM" id="MobiDB-lite"/>
    </source>
</evidence>
<sequence length="477" mass="52132">MGTASTDADLRWKSITHSHENILKASETEGLPTMLMMHGAKPQFTSVSTGDGSTAKAASQSCKEKVDRNGISKTVVETYALHLGLDLEEDQELLWIAEQALLAPLPPHWTEVLTQTEVTAFQNILTGVISWKHPLEDHFRTMYQYHKAALREAATVKMLESQAAEQRQESEPEDEESEEFKESEECTGPSCLNTTRGRLLASGTLNEEMQKARSSLRQLTMQVTEESTSVHNNNLQSLDCTKEQNHEDDGKDKETCANADKAREQRRQMLETTFRGTPLPPVQGAALIRPSRGAPPHRRTSQRNLLASMSHSLVPPQSTNGLRDARSQPDSQSAHAADATMSPPSNSKSSGVCTAPAPPRTGVPRPGSRMGRPHAQAQQLQASTLRIVPPTGSTVSHLPGSNHPRGPAVDNACAMPARSPEDEDDDSLTSPNSSKDENSWSHSEEHLRDMQTVLMTLRAGIDILGRVSMPTLGGRVQ</sequence>
<feature type="compositionally biased region" description="Polar residues" evidence="1">
    <location>
        <begin position="342"/>
        <end position="352"/>
    </location>
</feature>
<feature type="compositionally biased region" description="Basic and acidic residues" evidence="1">
    <location>
        <begin position="434"/>
        <end position="445"/>
    </location>
</feature>
<dbReference type="PROSITE" id="PS50020">
    <property type="entry name" value="WW_DOMAIN_2"/>
    <property type="match status" value="1"/>
</dbReference>
<evidence type="ECO:0000313" key="3">
    <source>
        <dbReference type="EMBL" id="CAD8688924.1"/>
    </source>
</evidence>
<name>A0A7S0WWV7_9CHLO</name>
<feature type="domain" description="WW" evidence="2">
    <location>
        <begin position="103"/>
        <end position="136"/>
    </location>
</feature>
<feature type="region of interest" description="Disordered" evidence="1">
    <location>
        <begin position="271"/>
        <end position="445"/>
    </location>
</feature>
<dbReference type="InterPro" id="IPR053233">
    <property type="entry name" value="ABRA-related"/>
</dbReference>